<dbReference type="NCBIfam" id="TIGR01730">
    <property type="entry name" value="RND_mfp"/>
    <property type="match status" value="1"/>
</dbReference>
<evidence type="ECO:0000259" key="5">
    <source>
        <dbReference type="Pfam" id="PF25989"/>
    </source>
</evidence>
<dbReference type="Gene3D" id="2.40.30.170">
    <property type="match status" value="1"/>
</dbReference>
<protein>
    <submittedName>
        <fullName evidence="6">Efflux transporter, RND family, MFP subunit</fullName>
    </submittedName>
</protein>
<dbReference type="Gene3D" id="1.10.287.470">
    <property type="entry name" value="Helix hairpin bin"/>
    <property type="match status" value="1"/>
</dbReference>
<dbReference type="SUPFAM" id="SSF111369">
    <property type="entry name" value="HlyD-like secretion proteins"/>
    <property type="match status" value="1"/>
</dbReference>
<proteinExistence type="inferred from homology"/>
<dbReference type="EMBL" id="CP002102">
    <property type="protein sequence ID" value="ADL00797.1"/>
    <property type="molecule type" value="Genomic_DNA"/>
</dbReference>
<reference evidence="7" key="1">
    <citation type="journal article" date="2011" name="J. Bacteriol.">
        <title>Genome sequences of eight morphologically diverse alphaproteobacteria.</title>
        <authorList>
            <consortium name="US DOE Joint Genome Institute"/>
            <person name="Brown P.J."/>
            <person name="Kysela D.T."/>
            <person name="Buechlein A."/>
            <person name="Hemmerich C."/>
            <person name="Brun Y.V."/>
        </authorList>
    </citation>
    <scope>NUCLEOTIDE SEQUENCE [LARGE SCALE GENOMIC DNA]</scope>
    <source>
        <strain evidence="7">ATCC 15264 / DSM 4735 / LMG 14903 / NBRC 16000 / CB 81</strain>
    </source>
</reference>
<dbReference type="Gene3D" id="2.40.50.100">
    <property type="match status" value="1"/>
</dbReference>
<dbReference type="BioCyc" id="BSUB633149:G1GM8-1473-MONOMER"/>
<dbReference type="InterPro" id="IPR058637">
    <property type="entry name" value="YknX-like_C"/>
</dbReference>
<dbReference type="Pfam" id="PF25989">
    <property type="entry name" value="YknX_C"/>
    <property type="match status" value="1"/>
</dbReference>
<dbReference type="GO" id="GO:0015562">
    <property type="term" value="F:efflux transmembrane transporter activity"/>
    <property type="evidence" value="ECO:0007669"/>
    <property type="project" value="TreeGrafter"/>
</dbReference>
<name>D9QGI1_BRESC</name>
<dbReference type="KEGG" id="bsb:Bresu_1486"/>
<evidence type="ECO:0000256" key="3">
    <source>
        <dbReference type="SAM" id="Phobius"/>
    </source>
</evidence>
<feature type="domain" description="YknX-like C-terminal permuted SH3-like" evidence="5">
    <location>
        <begin position="300"/>
        <end position="369"/>
    </location>
</feature>
<evidence type="ECO:0000313" key="6">
    <source>
        <dbReference type="EMBL" id="ADL00797.1"/>
    </source>
</evidence>
<feature type="domain" description="CusB-like beta-barrel" evidence="4">
    <location>
        <begin position="221"/>
        <end position="293"/>
    </location>
</feature>
<evidence type="ECO:0000259" key="4">
    <source>
        <dbReference type="Pfam" id="PF25954"/>
    </source>
</evidence>
<evidence type="ECO:0000256" key="1">
    <source>
        <dbReference type="ARBA" id="ARBA00009477"/>
    </source>
</evidence>
<dbReference type="AlphaFoldDB" id="D9QGI1"/>
<sequence>MPSDVNSGVGARVIKRHFFLVAAAVVLGLMIVAAVMRVAFAGDEAGAGGPGGGRGGGRGQAVEAAVVVQRPFSDQINVLGVARGQRSVNITSSTSQLITRVLFRDGQRVAAGTPLVQLQAGEEEAGIIEARARVGLAETQYERYAALGEQGYAPRMMVEQYRAELATARATLQAALARQGDLSIRAPFAGTLGLSTVTAGTLISPGAVITTLDDTSVIRVDFPVPERYLGVLRSGLSITATADAYGNEQFSGRIALVDTRINETTRAVTARAEFPNPGGRIRPGMLMRVAIQQGQRQTPAVPEAAVQYEGDGAFVYRIAAGERGSTAQRVEVETGAVEGGYVEIVSGLNANDRVVAGGLNRIQPNAPVTVGGAGGAQRAGATAPTGAAARNAAAQPQAAAR</sequence>
<evidence type="ECO:0000256" key="2">
    <source>
        <dbReference type="SAM" id="MobiDB-lite"/>
    </source>
</evidence>
<keyword evidence="3" id="KW-1133">Transmembrane helix</keyword>
<comment type="similarity">
    <text evidence="1">Belongs to the membrane fusion protein (MFP) (TC 8.A.1) family.</text>
</comment>
<dbReference type="PANTHER" id="PTHR30469:SF16">
    <property type="entry name" value="HAE1 FAMILY EFFLUX PUMP MFP COMPONENT"/>
    <property type="match status" value="1"/>
</dbReference>
<dbReference type="Pfam" id="PF25954">
    <property type="entry name" value="Beta-barrel_RND_2"/>
    <property type="match status" value="1"/>
</dbReference>
<accession>D9QGI1</accession>
<keyword evidence="7" id="KW-1185">Reference proteome</keyword>
<keyword evidence="3" id="KW-0472">Membrane</keyword>
<dbReference type="eggNOG" id="COG0845">
    <property type="taxonomic scope" value="Bacteria"/>
</dbReference>
<dbReference type="FunFam" id="2.40.30.170:FF:000010">
    <property type="entry name" value="Efflux RND transporter periplasmic adaptor subunit"/>
    <property type="match status" value="1"/>
</dbReference>
<dbReference type="InterPro" id="IPR006143">
    <property type="entry name" value="RND_pump_MFP"/>
</dbReference>
<dbReference type="InParanoid" id="D9QGI1"/>
<keyword evidence="3" id="KW-0812">Transmembrane</keyword>
<dbReference type="GO" id="GO:1990281">
    <property type="term" value="C:efflux pump complex"/>
    <property type="evidence" value="ECO:0007669"/>
    <property type="project" value="TreeGrafter"/>
</dbReference>
<evidence type="ECO:0000313" key="7">
    <source>
        <dbReference type="Proteomes" id="UP000002696"/>
    </source>
</evidence>
<gene>
    <name evidence="6" type="ordered locus">Bresu_1486</name>
</gene>
<dbReference type="HOGENOM" id="CLU_018816_1_2_5"/>
<dbReference type="PANTHER" id="PTHR30469">
    <property type="entry name" value="MULTIDRUG RESISTANCE PROTEIN MDTA"/>
    <property type="match status" value="1"/>
</dbReference>
<dbReference type="Gene3D" id="2.40.420.20">
    <property type="match status" value="1"/>
</dbReference>
<dbReference type="Proteomes" id="UP000002696">
    <property type="component" value="Chromosome"/>
</dbReference>
<feature type="transmembrane region" description="Helical" evidence="3">
    <location>
        <begin position="18"/>
        <end position="40"/>
    </location>
</feature>
<feature type="compositionally biased region" description="Low complexity" evidence="2">
    <location>
        <begin position="378"/>
        <end position="401"/>
    </location>
</feature>
<dbReference type="InterPro" id="IPR058792">
    <property type="entry name" value="Beta-barrel_RND_2"/>
</dbReference>
<feature type="region of interest" description="Disordered" evidence="2">
    <location>
        <begin position="371"/>
        <end position="401"/>
    </location>
</feature>
<organism evidence="6 7">
    <name type="scientific">Brevundimonas subvibrioides (strain ATCC 15264 / DSM 4735 / LMG 14903 / NBRC 16000 / CB 81)</name>
    <name type="common">Caulobacter subvibrioides</name>
    <dbReference type="NCBI Taxonomy" id="633149"/>
    <lineage>
        <taxon>Bacteria</taxon>
        <taxon>Pseudomonadati</taxon>
        <taxon>Pseudomonadota</taxon>
        <taxon>Alphaproteobacteria</taxon>
        <taxon>Caulobacterales</taxon>
        <taxon>Caulobacteraceae</taxon>
        <taxon>Brevundimonas</taxon>
    </lineage>
</organism>
<dbReference type="STRING" id="633149.Bresu_1486"/>